<sequence>MDLTNLLPFLPAHAELRILTFEVHNNFN</sequence>
<dbReference type="AlphaFoldDB" id="A0AAV0KXG5"/>
<dbReference type="Proteomes" id="UP001154282">
    <property type="component" value="Unassembled WGS sequence"/>
</dbReference>
<reference evidence="1" key="1">
    <citation type="submission" date="2022-08" db="EMBL/GenBank/DDBJ databases">
        <authorList>
            <person name="Gutierrez-Valencia J."/>
        </authorList>
    </citation>
    <scope>NUCLEOTIDE SEQUENCE</scope>
</reference>
<evidence type="ECO:0000313" key="1">
    <source>
        <dbReference type="EMBL" id="CAI0427149.1"/>
    </source>
</evidence>
<name>A0AAV0KXG5_9ROSI</name>
<organism evidence="1 2">
    <name type="scientific">Linum tenue</name>
    <dbReference type="NCBI Taxonomy" id="586396"/>
    <lineage>
        <taxon>Eukaryota</taxon>
        <taxon>Viridiplantae</taxon>
        <taxon>Streptophyta</taxon>
        <taxon>Embryophyta</taxon>
        <taxon>Tracheophyta</taxon>
        <taxon>Spermatophyta</taxon>
        <taxon>Magnoliopsida</taxon>
        <taxon>eudicotyledons</taxon>
        <taxon>Gunneridae</taxon>
        <taxon>Pentapetalae</taxon>
        <taxon>rosids</taxon>
        <taxon>fabids</taxon>
        <taxon>Malpighiales</taxon>
        <taxon>Linaceae</taxon>
        <taxon>Linum</taxon>
    </lineage>
</organism>
<comment type="caution">
    <text evidence="1">The sequence shown here is derived from an EMBL/GenBank/DDBJ whole genome shotgun (WGS) entry which is preliminary data.</text>
</comment>
<accession>A0AAV0KXG5</accession>
<dbReference type="EMBL" id="CAMGYJ010000005">
    <property type="protein sequence ID" value="CAI0427149.1"/>
    <property type="molecule type" value="Genomic_DNA"/>
</dbReference>
<evidence type="ECO:0000313" key="2">
    <source>
        <dbReference type="Proteomes" id="UP001154282"/>
    </source>
</evidence>
<keyword evidence="2" id="KW-1185">Reference proteome</keyword>
<protein>
    <submittedName>
        <fullName evidence="1">Uncharacterized protein</fullName>
    </submittedName>
</protein>
<gene>
    <name evidence="1" type="ORF">LITE_LOCUS21083</name>
</gene>
<proteinExistence type="predicted"/>